<organism evidence="3 4">
    <name type="scientific">Prorocentrum cordatum</name>
    <dbReference type="NCBI Taxonomy" id="2364126"/>
    <lineage>
        <taxon>Eukaryota</taxon>
        <taxon>Sar</taxon>
        <taxon>Alveolata</taxon>
        <taxon>Dinophyceae</taxon>
        <taxon>Prorocentrales</taxon>
        <taxon>Prorocentraceae</taxon>
        <taxon>Prorocentrum</taxon>
    </lineage>
</organism>
<dbReference type="Proteomes" id="UP001189429">
    <property type="component" value="Unassembled WGS sequence"/>
</dbReference>
<protein>
    <recommendedName>
        <fullName evidence="5">Nascent polypeptide-associated complex subunit alpha-like UBA domain-containing protein</fullName>
    </recommendedName>
</protein>
<gene>
    <name evidence="3" type="ORF">PCOR1329_LOCUS56212</name>
</gene>
<evidence type="ECO:0000256" key="1">
    <source>
        <dbReference type="SAM" id="Coils"/>
    </source>
</evidence>
<evidence type="ECO:0008006" key="5">
    <source>
        <dbReference type="Google" id="ProtNLM"/>
    </source>
</evidence>
<evidence type="ECO:0000256" key="2">
    <source>
        <dbReference type="SAM" id="MobiDB-lite"/>
    </source>
</evidence>
<dbReference type="EMBL" id="CAUYUJ010016914">
    <property type="protein sequence ID" value="CAK0870005.1"/>
    <property type="molecule type" value="Genomic_DNA"/>
</dbReference>
<sequence>MAKRFEIHSPDGGVAKQGRIGSPLDSLDDDDADIQMVGESKGRYKGESKGSGSDDMREMMRIMMKDMRYVKNMRENNANEKEAKEQATAAKQAAFEAKIAASSVEGEVEKLKEQVVTKENIQEVMRGTGKYVTGKEVEGMIKEAMNNI</sequence>
<evidence type="ECO:0000313" key="4">
    <source>
        <dbReference type="Proteomes" id="UP001189429"/>
    </source>
</evidence>
<name>A0ABN9VAI4_9DINO</name>
<keyword evidence="1" id="KW-0175">Coiled coil</keyword>
<accession>A0ABN9VAI4</accession>
<keyword evidence="4" id="KW-1185">Reference proteome</keyword>
<reference evidence="3" key="1">
    <citation type="submission" date="2023-10" db="EMBL/GenBank/DDBJ databases">
        <authorList>
            <person name="Chen Y."/>
            <person name="Shah S."/>
            <person name="Dougan E. K."/>
            <person name="Thang M."/>
            <person name="Chan C."/>
        </authorList>
    </citation>
    <scope>NUCLEOTIDE SEQUENCE [LARGE SCALE GENOMIC DNA]</scope>
</reference>
<proteinExistence type="predicted"/>
<feature type="coiled-coil region" evidence="1">
    <location>
        <begin position="70"/>
        <end position="121"/>
    </location>
</feature>
<feature type="region of interest" description="Disordered" evidence="2">
    <location>
        <begin position="1"/>
        <end position="32"/>
    </location>
</feature>
<feature type="non-terminal residue" evidence="3">
    <location>
        <position position="148"/>
    </location>
</feature>
<evidence type="ECO:0000313" key="3">
    <source>
        <dbReference type="EMBL" id="CAK0870005.1"/>
    </source>
</evidence>
<comment type="caution">
    <text evidence="3">The sequence shown here is derived from an EMBL/GenBank/DDBJ whole genome shotgun (WGS) entry which is preliminary data.</text>
</comment>